<organism evidence="1">
    <name type="scientific">Panicum hallii</name>
    <dbReference type="NCBI Taxonomy" id="206008"/>
    <lineage>
        <taxon>Eukaryota</taxon>
        <taxon>Viridiplantae</taxon>
        <taxon>Streptophyta</taxon>
        <taxon>Embryophyta</taxon>
        <taxon>Tracheophyta</taxon>
        <taxon>Spermatophyta</taxon>
        <taxon>Magnoliopsida</taxon>
        <taxon>Liliopsida</taxon>
        <taxon>Poales</taxon>
        <taxon>Poaceae</taxon>
        <taxon>PACMAD clade</taxon>
        <taxon>Panicoideae</taxon>
        <taxon>Panicodae</taxon>
        <taxon>Paniceae</taxon>
        <taxon>Panicinae</taxon>
        <taxon>Panicum</taxon>
        <taxon>Panicum sect. Panicum</taxon>
    </lineage>
</organism>
<protein>
    <submittedName>
        <fullName evidence="1">Uncharacterized protein</fullName>
    </submittedName>
</protein>
<gene>
    <name evidence="1" type="ORF">PAHAL_8G224600</name>
</gene>
<dbReference type="Proteomes" id="UP000243499">
    <property type="component" value="Chromosome 8"/>
</dbReference>
<proteinExistence type="predicted"/>
<name>A0A2T8I9Y5_9POAL</name>
<dbReference type="Gramene" id="PVH34461">
    <property type="protein sequence ID" value="PVH34461"/>
    <property type="gene ID" value="PAHAL_8G224600"/>
</dbReference>
<reference evidence="1" key="1">
    <citation type="submission" date="2018-04" db="EMBL/GenBank/DDBJ databases">
        <title>WGS assembly of Panicum hallii.</title>
        <authorList>
            <person name="Lovell J."/>
            <person name="Jenkins J."/>
            <person name="Lowry D."/>
            <person name="Mamidi S."/>
            <person name="Sreedasyam A."/>
            <person name="Weng X."/>
            <person name="Barry K."/>
            <person name="Bonette J."/>
            <person name="Campitelli B."/>
            <person name="Daum C."/>
            <person name="Gordon S."/>
            <person name="Gould B."/>
            <person name="Lipzen A."/>
            <person name="Macqueen A."/>
            <person name="Palacio-Mejia J."/>
            <person name="Plott C."/>
            <person name="Shakirov E."/>
            <person name="Shu S."/>
            <person name="Yoshinaga Y."/>
            <person name="Zane M."/>
            <person name="Rokhsar D."/>
            <person name="Grimwood J."/>
            <person name="Schmutz J."/>
            <person name="Juenger T."/>
        </authorList>
    </citation>
    <scope>NUCLEOTIDE SEQUENCE [LARGE SCALE GENOMIC DNA]</scope>
    <source>
        <strain evidence="1">FIL2</strain>
    </source>
</reference>
<accession>A0A2T8I9Y5</accession>
<sequence length="71" mass="8107">MVKLESRSGKQGLANHRHHLWLVTPAEGGCSRPKSTKKAVLKMQNAFHARVLPRIRRAKPRLKDKRLKISS</sequence>
<dbReference type="AlphaFoldDB" id="A0A2T8I9Y5"/>
<dbReference type="EMBL" id="CM008053">
    <property type="protein sequence ID" value="PVH34461.1"/>
    <property type="molecule type" value="Genomic_DNA"/>
</dbReference>
<evidence type="ECO:0000313" key="1">
    <source>
        <dbReference type="EMBL" id="PVH34461.1"/>
    </source>
</evidence>